<dbReference type="GO" id="GO:0005737">
    <property type="term" value="C:cytoplasm"/>
    <property type="evidence" value="ECO:0007669"/>
    <property type="project" value="TreeGrafter"/>
</dbReference>
<keyword evidence="6" id="KW-0560">Oxidoreductase</keyword>
<accession>A0A1I3GXA9</accession>
<dbReference type="EC" id="1.8.4.12" evidence="3"/>
<dbReference type="PANTHER" id="PTHR10173">
    <property type="entry name" value="METHIONINE SULFOXIDE REDUCTASE"/>
    <property type="match status" value="1"/>
</dbReference>
<dbReference type="PANTHER" id="PTHR10173:SF52">
    <property type="entry name" value="METHIONINE-R-SULFOXIDE REDUCTASE B1"/>
    <property type="match status" value="1"/>
</dbReference>
<evidence type="ECO:0000256" key="7">
    <source>
        <dbReference type="ARBA" id="ARBA00048488"/>
    </source>
</evidence>
<comment type="cofactor">
    <cofactor evidence="1">
        <name>Zn(2+)</name>
        <dbReference type="ChEBI" id="CHEBI:29105"/>
    </cofactor>
</comment>
<evidence type="ECO:0000313" key="9">
    <source>
        <dbReference type="EMBL" id="SFI27952.1"/>
    </source>
</evidence>
<dbReference type="GO" id="GO:0030091">
    <property type="term" value="P:protein repair"/>
    <property type="evidence" value="ECO:0007669"/>
    <property type="project" value="InterPro"/>
</dbReference>
<dbReference type="Proteomes" id="UP000198931">
    <property type="component" value="Unassembled WGS sequence"/>
</dbReference>
<dbReference type="InterPro" id="IPR002579">
    <property type="entry name" value="Met_Sox_Rdtase_MsrB_dom"/>
</dbReference>
<dbReference type="NCBIfam" id="TIGR00357">
    <property type="entry name" value="peptide-methionine (R)-S-oxide reductase MsrB"/>
    <property type="match status" value="1"/>
</dbReference>
<dbReference type="AlphaFoldDB" id="A0A1I3GXA9"/>
<evidence type="ECO:0000259" key="8">
    <source>
        <dbReference type="PROSITE" id="PS51790"/>
    </source>
</evidence>
<dbReference type="InterPro" id="IPR011057">
    <property type="entry name" value="Mss4-like_sf"/>
</dbReference>
<dbReference type="PROSITE" id="PS51790">
    <property type="entry name" value="MSRB"/>
    <property type="match status" value="1"/>
</dbReference>
<keyword evidence="10" id="KW-1185">Reference proteome</keyword>
<keyword evidence="5" id="KW-0862">Zinc</keyword>
<evidence type="ECO:0000313" key="10">
    <source>
        <dbReference type="Proteomes" id="UP000198931"/>
    </source>
</evidence>
<dbReference type="InterPro" id="IPR028427">
    <property type="entry name" value="Met_Sox_Rdtase_MsrB"/>
</dbReference>
<dbReference type="EMBL" id="FOQT01000003">
    <property type="protein sequence ID" value="SFI27952.1"/>
    <property type="molecule type" value="Genomic_DNA"/>
</dbReference>
<dbReference type="OrthoDB" id="4174719at2"/>
<reference evidence="9 10" key="1">
    <citation type="submission" date="2016-10" db="EMBL/GenBank/DDBJ databases">
        <authorList>
            <person name="de Groot N.N."/>
        </authorList>
    </citation>
    <scope>NUCLEOTIDE SEQUENCE [LARGE SCALE GENOMIC DNA]</scope>
    <source>
        <strain evidence="9 10">DSM 26000</strain>
    </source>
</reference>
<evidence type="ECO:0000256" key="1">
    <source>
        <dbReference type="ARBA" id="ARBA00001947"/>
    </source>
</evidence>
<protein>
    <recommendedName>
        <fullName evidence="3">peptide-methionine (R)-S-oxide reductase</fullName>
        <ecNumber evidence="3">1.8.4.12</ecNumber>
    </recommendedName>
</protein>
<proteinExistence type="inferred from homology"/>
<dbReference type="Pfam" id="PF01641">
    <property type="entry name" value="SelR"/>
    <property type="match status" value="1"/>
</dbReference>
<dbReference type="GO" id="GO:0033743">
    <property type="term" value="F:peptide-methionine (R)-S-oxide reductase activity"/>
    <property type="evidence" value="ECO:0007669"/>
    <property type="project" value="UniProtKB-EC"/>
</dbReference>
<comment type="similarity">
    <text evidence="2">Belongs to the MsrB Met sulfoxide reductase family.</text>
</comment>
<evidence type="ECO:0000256" key="4">
    <source>
        <dbReference type="ARBA" id="ARBA00022723"/>
    </source>
</evidence>
<dbReference type="GO" id="GO:0046872">
    <property type="term" value="F:metal ion binding"/>
    <property type="evidence" value="ECO:0007669"/>
    <property type="project" value="UniProtKB-KW"/>
</dbReference>
<gene>
    <name evidence="9" type="ORF">SAMN05443292_2067</name>
</gene>
<keyword evidence="4" id="KW-0479">Metal-binding</keyword>
<dbReference type="STRING" id="1125876.SAMN05443292_2067"/>
<dbReference type="FunFam" id="2.170.150.20:FF:000001">
    <property type="entry name" value="Peptide methionine sulfoxide reductase MsrB"/>
    <property type="match status" value="1"/>
</dbReference>
<name>A0A1I3GXA9_9FLAO</name>
<feature type="domain" description="MsrB" evidence="8">
    <location>
        <begin position="24"/>
        <end position="145"/>
    </location>
</feature>
<dbReference type="RefSeq" id="WP_090080263.1">
    <property type="nucleotide sequence ID" value="NZ_FOQT01000003.1"/>
</dbReference>
<dbReference type="Gene3D" id="2.170.150.20">
    <property type="entry name" value="Peptide methionine sulfoxide reductase"/>
    <property type="match status" value="1"/>
</dbReference>
<comment type="catalytic activity">
    <reaction evidence="7">
        <text>L-methionyl-[protein] + [thioredoxin]-disulfide + H2O = L-methionyl-(R)-S-oxide-[protein] + [thioredoxin]-dithiol</text>
        <dbReference type="Rhea" id="RHEA:24164"/>
        <dbReference type="Rhea" id="RHEA-COMP:10698"/>
        <dbReference type="Rhea" id="RHEA-COMP:10700"/>
        <dbReference type="Rhea" id="RHEA-COMP:12313"/>
        <dbReference type="Rhea" id="RHEA-COMP:12314"/>
        <dbReference type="ChEBI" id="CHEBI:15377"/>
        <dbReference type="ChEBI" id="CHEBI:16044"/>
        <dbReference type="ChEBI" id="CHEBI:29950"/>
        <dbReference type="ChEBI" id="CHEBI:45764"/>
        <dbReference type="ChEBI" id="CHEBI:50058"/>
        <dbReference type="EC" id="1.8.4.12"/>
    </reaction>
</comment>
<dbReference type="SUPFAM" id="SSF51316">
    <property type="entry name" value="Mss4-like"/>
    <property type="match status" value="1"/>
</dbReference>
<evidence type="ECO:0000256" key="5">
    <source>
        <dbReference type="ARBA" id="ARBA00022833"/>
    </source>
</evidence>
<organism evidence="9 10">
    <name type="scientific">Halpernia frigidisoli</name>
    <dbReference type="NCBI Taxonomy" id="1125876"/>
    <lineage>
        <taxon>Bacteria</taxon>
        <taxon>Pseudomonadati</taxon>
        <taxon>Bacteroidota</taxon>
        <taxon>Flavobacteriia</taxon>
        <taxon>Flavobacteriales</taxon>
        <taxon>Weeksellaceae</taxon>
        <taxon>Chryseobacterium group</taxon>
        <taxon>Halpernia</taxon>
    </lineage>
</organism>
<evidence type="ECO:0000256" key="6">
    <source>
        <dbReference type="ARBA" id="ARBA00023002"/>
    </source>
</evidence>
<dbReference type="GO" id="GO:0006979">
    <property type="term" value="P:response to oxidative stress"/>
    <property type="evidence" value="ECO:0007669"/>
    <property type="project" value="InterPro"/>
</dbReference>
<evidence type="ECO:0000256" key="2">
    <source>
        <dbReference type="ARBA" id="ARBA00007174"/>
    </source>
</evidence>
<sequence length="151" mass="17278">MQENNTKNNPYFSHTDHTKLNVSNDEWKKILDPELYAISREAHTERPGTGKYNNFDGLGEYYCAVCGNHLFRSDSKFSSSCGWPSFFQAEKEGVIYKRDSAFGMERTEVLCKRCESHLGHVFNDGPRPTGTRFCMNSISLDFVADENKETV</sequence>
<evidence type="ECO:0000256" key="3">
    <source>
        <dbReference type="ARBA" id="ARBA00012499"/>
    </source>
</evidence>